<evidence type="ECO:0000256" key="3">
    <source>
        <dbReference type="ARBA" id="ARBA00022692"/>
    </source>
</evidence>
<evidence type="ECO:0000256" key="9">
    <source>
        <dbReference type="ARBA" id="ARBA00061532"/>
    </source>
</evidence>
<feature type="transmembrane region" description="Helical" evidence="10">
    <location>
        <begin position="373"/>
        <end position="394"/>
    </location>
</feature>
<dbReference type="Pfam" id="PF03023">
    <property type="entry name" value="MurJ"/>
    <property type="match status" value="1"/>
</dbReference>
<evidence type="ECO:0000256" key="6">
    <source>
        <dbReference type="ARBA" id="ARBA00022989"/>
    </source>
</evidence>
<reference evidence="12" key="1">
    <citation type="journal article" date="2023" name="Int. J. Syst. Evol. Microbiol.">
        <title>Mesoterricola silvestris gen. nov., sp. nov., Mesoterricola sediminis sp. nov., Geothrix oryzae sp. nov., Geothrix edaphica sp. nov., Geothrix rubra sp. nov., and Geothrix limicola sp. nov., six novel members of Acidobacteriota isolated from soils.</title>
        <authorList>
            <person name="Itoh H."/>
            <person name="Sugisawa Y."/>
            <person name="Mise K."/>
            <person name="Xu Z."/>
            <person name="Kuniyasu M."/>
            <person name="Ushijima N."/>
            <person name="Kawano K."/>
            <person name="Kobayashi E."/>
            <person name="Shiratori Y."/>
            <person name="Masuda Y."/>
            <person name="Senoo K."/>
        </authorList>
    </citation>
    <scope>NUCLEOTIDE SEQUENCE [LARGE SCALE GENOMIC DNA]</scope>
    <source>
        <strain evidence="12">W79</strain>
    </source>
</reference>
<gene>
    <name evidence="11" type="ORF">METEAL_09470</name>
</gene>
<dbReference type="EMBL" id="AP027080">
    <property type="protein sequence ID" value="BDU71773.1"/>
    <property type="molecule type" value="Genomic_DNA"/>
</dbReference>
<feature type="transmembrane region" description="Helical" evidence="10">
    <location>
        <begin position="70"/>
        <end position="99"/>
    </location>
</feature>
<evidence type="ECO:0000256" key="10">
    <source>
        <dbReference type="SAM" id="Phobius"/>
    </source>
</evidence>
<feature type="transmembrane region" description="Helical" evidence="10">
    <location>
        <begin position="336"/>
        <end position="361"/>
    </location>
</feature>
<dbReference type="GO" id="GO:0009252">
    <property type="term" value="P:peptidoglycan biosynthetic process"/>
    <property type="evidence" value="ECO:0007669"/>
    <property type="project" value="UniProtKB-KW"/>
</dbReference>
<dbReference type="GO" id="GO:0008360">
    <property type="term" value="P:regulation of cell shape"/>
    <property type="evidence" value="ECO:0007669"/>
    <property type="project" value="UniProtKB-KW"/>
</dbReference>
<keyword evidence="3 10" id="KW-0812">Transmembrane</keyword>
<feature type="transmembrane region" description="Helical" evidence="10">
    <location>
        <begin position="209"/>
        <end position="232"/>
    </location>
</feature>
<dbReference type="PANTHER" id="PTHR43486">
    <property type="entry name" value="LIPID II FLIPPASE MURJ-RELATED"/>
    <property type="match status" value="1"/>
</dbReference>
<dbReference type="InterPro" id="IPR004268">
    <property type="entry name" value="MurJ"/>
</dbReference>
<evidence type="ECO:0000313" key="12">
    <source>
        <dbReference type="Proteomes" id="UP001238179"/>
    </source>
</evidence>
<keyword evidence="6 10" id="KW-1133">Transmembrane helix</keyword>
<evidence type="ECO:0000256" key="4">
    <source>
        <dbReference type="ARBA" id="ARBA00022960"/>
    </source>
</evidence>
<sequence length="466" mass="49896">MEPTETAAASGLVGRARASWERLTTGSVNRRVFGAALVVGILTLGIKVFALLKESFVAARYGTGNDYDAFIIAMIVPASLAAILSGSLDAALIPTYIEVRETEDHEAAHRLYATILLWNTIVLVGTVGLLALTVDLWLPLLASRFDPAKMALARKLVFASLPIVVLTGFSTVWGALLNAGERFAGAALAPALQSLGVILLLALCFQSMGIWALLAGSLVGIVGETGVKGYLLKKRGHPLMPRWHGVTAAFRKVRGQYATAIAASFIVNGMTLVDQAFASTLGPRSNSALSYGSKLQAFALSLGVTALSTAILPALSKMVALRDWTGIRRFLRVYGGMILAVTVPATLMLIVLSKFLVRIMYQHGSFTAADTDLVVQIQIFHLLRIPFATCHVLVTRTLTALKSVHFLLIMSFSSFALNAFLDWLLIQRYGIAGITLSTSLCSIVTLVCLGWALNHLLKKKALEAGA</sequence>
<feature type="transmembrane region" description="Helical" evidence="10">
    <location>
        <begin position="431"/>
        <end position="453"/>
    </location>
</feature>
<keyword evidence="12" id="KW-1185">Reference proteome</keyword>
<feature type="transmembrane region" description="Helical" evidence="10">
    <location>
        <begin position="257"/>
        <end position="277"/>
    </location>
</feature>
<dbReference type="GO" id="GO:0005886">
    <property type="term" value="C:plasma membrane"/>
    <property type="evidence" value="ECO:0007669"/>
    <property type="project" value="UniProtKB-SubCell"/>
</dbReference>
<evidence type="ECO:0000256" key="1">
    <source>
        <dbReference type="ARBA" id="ARBA00004651"/>
    </source>
</evidence>
<dbReference type="PRINTS" id="PR01806">
    <property type="entry name" value="VIRFACTRMVIN"/>
</dbReference>
<evidence type="ECO:0000313" key="11">
    <source>
        <dbReference type="EMBL" id="BDU71773.1"/>
    </source>
</evidence>
<proteinExistence type="inferred from homology"/>
<dbReference type="KEGG" id="msil:METEAL_09470"/>
<feature type="transmembrane region" description="Helical" evidence="10">
    <location>
        <begin position="297"/>
        <end position="315"/>
    </location>
</feature>
<dbReference type="AlphaFoldDB" id="A0AA48GWS9"/>
<feature type="transmembrane region" description="Helical" evidence="10">
    <location>
        <begin position="111"/>
        <end position="137"/>
    </location>
</feature>
<protein>
    <submittedName>
        <fullName evidence="11">Lipid II flippase MurJ</fullName>
    </submittedName>
</protein>
<feature type="transmembrane region" description="Helical" evidence="10">
    <location>
        <begin position="406"/>
        <end position="425"/>
    </location>
</feature>
<evidence type="ECO:0000256" key="2">
    <source>
        <dbReference type="ARBA" id="ARBA00022475"/>
    </source>
</evidence>
<evidence type="ECO:0000256" key="7">
    <source>
        <dbReference type="ARBA" id="ARBA00023136"/>
    </source>
</evidence>
<keyword evidence="5" id="KW-0573">Peptidoglycan synthesis</keyword>
<evidence type="ECO:0000256" key="5">
    <source>
        <dbReference type="ARBA" id="ARBA00022984"/>
    </source>
</evidence>
<feature type="transmembrane region" description="Helical" evidence="10">
    <location>
        <begin position="32"/>
        <end position="50"/>
    </location>
</feature>
<feature type="transmembrane region" description="Helical" evidence="10">
    <location>
        <begin position="157"/>
        <end position="176"/>
    </location>
</feature>
<comment type="function">
    <text evidence="8">Involved in peptidoglycan biosynthesis. Transports lipid-linked peptidoglycan precursors from the inner to the outer leaflet of the cytoplasmic membrane.</text>
</comment>
<keyword evidence="7 10" id="KW-0472">Membrane</keyword>
<comment type="subcellular location">
    <subcellularLocation>
        <location evidence="1">Cell membrane</location>
        <topology evidence="1">Multi-pass membrane protein</topology>
    </subcellularLocation>
</comment>
<keyword evidence="2" id="KW-1003">Cell membrane</keyword>
<evidence type="ECO:0000256" key="8">
    <source>
        <dbReference type="ARBA" id="ARBA00060041"/>
    </source>
</evidence>
<dbReference type="PANTHER" id="PTHR43486:SF1">
    <property type="entry name" value="LIPID II FLIPPASE MURJ-RELATED"/>
    <property type="match status" value="1"/>
</dbReference>
<dbReference type="Proteomes" id="UP001238179">
    <property type="component" value="Chromosome"/>
</dbReference>
<name>A0AA48GWS9_9BACT</name>
<comment type="similarity">
    <text evidence="9">Belongs to the MurJ/MviN family.</text>
</comment>
<feature type="transmembrane region" description="Helical" evidence="10">
    <location>
        <begin position="183"/>
        <end position="203"/>
    </location>
</feature>
<organism evidence="11 12">
    <name type="scientific">Mesoterricola silvestris</name>
    <dbReference type="NCBI Taxonomy" id="2927979"/>
    <lineage>
        <taxon>Bacteria</taxon>
        <taxon>Pseudomonadati</taxon>
        <taxon>Acidobacteriota</taxon>
        <taxon>Holophagae</taxon>
        <taxon>Holophagales</taxon>
        <taxon>Holophagaceae</taxon>
        <taxon>Mesoterricola</taxon>
    </lineage>
</organism>
<keyword evidence="4" id="KW-0133">Cell shape</keyword>
<dbReference type="RefSeq" id="WP_316414676.1">
    <property type="nucleotide sequence ID" value="NZ_AP027080.1"/>
</dbReference>
<accession>A0AA48GWS9</accession>